<comment type="caution">
    <text evidence="1">The sequence shown here is derived from an EMBL/GenBank/DDBJ whole genome shotgun (WGS) entry which is preliminary data.</text>
</comment>
<sequence length="274" mass="31061">MAERGSSSKEQKATGALEKSQIANMRMGDPLSLQAFDHLGSNFRFWSRAIRIALGAKMKLGFVKSTSSATSKDSEGYEQWKMYDFMVTSWIFNSISKELVDGFIYTASARDLWQVICERFGECNAPMIYELYRKISFISQKNQSVLDELGSVETLPTCTCGASKAIAEITNRNRLIQFLMGLNEAFGSVRDQVLGMDSLSTVNKAYSMVVKFESQREILESMNDDSESLALLNKNQTQNLFRPRRYEIKKGHCTFRNMDGHTRKGCFKLIGYPD</sequence>
<proteinExistence type="predicted"/>
<name>A0ACB7GB31_MANES</name>
<gene>
    <name evidence="1" type="ORF">MANES_15G127302v8</name>
</gene>
<accession>A0ACB7GB31</accession>
<dbReference type="EMBL" id="CM004401">
    <property type="protein sequence ID" value="KAG8637483.1"/>
    <property type="molecule type" value="Genomic_DNA"/>
</dbReference>
<protein>
    <submittedName>
        <fullName evidence="1">Uncharacterized protein</fullName>
    </submittedName>
</protein>
<dbReference type="Proteomes" id="UP000091857">
    <property type="component" value="Chromosome 15"/>
</dbReference>
<evidence type="ECO:0000313" key="2">
    <source>
        <dbReference type="Proteomes" id="UP000091857"/>
    </source>
</evidence>
<reference evidence="2" key="1">
    <citation type="journal article" date="2016" name="Nat. Biotechnol.">
        <title>Sequencing wild and cultivated cassava and related species reveals extensive interspecific hybridization and genetic diversity.</title>
        <authorList>
            <person name="Bredeson J.V."/>
            <person name="Lyons J.B."/>
            <person name="Prochnik S.E."/>
            <person name="Wu G.A."/>
            <person name="Ha C.M."/>
            <person name="Edsinger-Gonzales E."/>
            <person name="Grimwood J."/>
            <person name="Schmutz J."/>
            <person name="Rabbi I.Y."/>
            <person name="Egesi C."/>
            <person name="Nauluvula P."/>
            <person name="Lebot V."/>
            <person name="Ndunguru J."/>
            <person name="Mkamilo G."/>
            <person name="Bart R.S."/>
            <person name="Setter T.L."/>
            <person name="Gleadow R.M."/>
            <person name="Kulakow P."/>
            <person name="Ferguson M.E."/>
            <person name="Rounsley S."/>
            <person name="Rokhsar D.S."/>
        </authorList>
    </citation>
    <scope>NUCLEOTIDE SEQUENCE [LARGE SCALE GENOMIC DNA]</scope>
    <source>
        <strain evidence="2">cv. AM560-2</strain>
    </source>
</reference>
<keyword evidence="2" id="KW-1185">Reference proteome</keyword>
<organism evidence="1 2">
    <name type="scientific">Manihot esculenta</name>
    <name type="common">Cassava</name>
    <name type="synonym">Jatropha manihot</name>
    <dbReference type="NCBI Taxonomy" id="3983"/>
    <lineage>
        <taxon>Eukaryota</taxon>
        <taxon>Viridiplantae</taxon>
        <taxon>Streptophyta</taxon>
        <taxon>Embryophyta</taxon>
        <taxon>Tracheophyta</taxon>
        <taxon>Spermatophyta</taxon>
        <taxon>Magnoliopsida</taxon>
        <taxon>eudicotyledons</taxon>
        <taxon>Gunneridae</taxon>
        <taxon>Pentapetalae</taxon>
        <taxon>rosids</taxon>
        <taxon>fabids</taxon>
        <taxon>Malpighiales</taxon>
        <taxon>Euphorbiaceae</taxon>
        <taxon>Crotonoideae</taxon>
        <taxon>Manihoteae</taxon>
        <taxon>Manihot</taxon>
    </lineage>
</organism>
<evidence type="ECO:0000313" key="1">
    <source>
        <dbReference type="EMBL" id="KAG8637483.1"/>
    </source>
</evidence>